<evidence type="ECO:0000313" key="3">
    <source>
        <dbReference type="Proteomes" id="UP001270362"/>
    </source>
</evidence>
<dbReference type="AlphaFoldDB" id="A0AAE1CI92"/>
<keyword evidence="1" id="KW-0812">Transmembrane</keyword>
<keyword evidence="1" id="KW-1133">Transmembrane helix</keyword>
<evidence type="ECO:0000256" key="1">
    <source>
        <dbReference type="SAM" id="Phobius"/>
    </source>
</evidence>
<evidence type="ECO:0000313" key="2">
    <source>
        <dbReference type="EMBL" id="KAK3695666.1"/>
    </source>
</evidence>
<keyword evidence="1" id="KW-0472">Membrane</keyword>
<reference evidence="2" key="1">
    <citation type="journal article" date="2023" name="Mol. Phylogenet. Evol.">
        <title>Genome-scale phylogeny and comparative genomics of the fungal order Sordariales.</title>
        <authorList>
            <person name="Hensen N."/>
            <person name="Bonometti L."/>
            <person name="Westerberg I."/>
            <person name="Brannstrom I.O."/>
            <person name="Guillou S."/>
            <person name="Cros-Aarteil S."/>
            <person name="Calhoun S."/>
            <person name="Haridas S."/>
            <person name="Kuo A."/>
            <person name="Mondo S."/>
            <person name="Pangilinan J."/>
            <person name="Riley R."/>
            <person name="LaButti K."/>
            <person name="Andreopoulos B."/>
            <person name="Lipzen A."/>
            <person name="Chen C."/>
            <person name="Yan M."/>
            <person name="Daum C."/>
            <person name="Ng V."/>
            <person name="Clum A."/>
            <person name="Steindorff A."/>
            <person name="Ohm R.A."/>
            <person name="Martin F."/>
            <person name="Silar P."/>
            <person name="Natvig D.O."/>
            <person name="Lalanne C."/>
            <person name="Gautier V."/>
            <person name="Ament-Velasquez S.L."/>
            <person name="Kruys A."/>
            <person name="Hutchinson M.I."/>
            <person name="Powell A.J."/>
            <person name="Barry K."/>
            <person name="Miller A.N."/>
            <person name="Grigoriev I.V."/>
            <person name="Debuchy R."/>
            <person name="Gladieux P."/>
            <person name="Hiltunen Thoren M."/>
            <person name="Johannesson H."/>
        </authorList>
    </citation>
    <scope>NUCLEOTIDE SEQUENCE</scope>
    <source>
        <strain evidence="2">CBS 314.62</strain>
    </source>
</reference>
<organism evidence="2 3">
    <name type="scientific">Podospora appendiculata</name>
    <dbReference type="NCBI Taxonomy" id="314037"/>
    <lineage>
        <taxon>Eukaryota</taxon>
        <taxon>Fungi</taxon>
        <taxon>Dikarya</taxon>
        <taxon>Ascomycota</taxon>
        <taxon>Pezizomycotina</taxon>
        <taxon>Sordariomycetes</taxon>
        <taxon>Sordariomycetidae</taxon>
        <taxon>Sordariales</taxon>
        <taxon>Podosporaceae</taxon>
        <taxon>Podospora</taxon>
    </lineage>
</organism>
<feature type="transmembrane region" description="Helical" evidence="1">
    <location>
        <begin position="20"/>
        <end position="40"/>
    </location>
</feature>
<protein>
    <submittedName>
        <fullName evidence="2">Uncharacterized protein</fullName>
    </submittedName>
</protein>
<comment type="caution">
    <text evidence="2">The sequence shown here is derived from an EMBL/GenBank/DDBJ whole genome shotgun (WGS) entry which is preliminary data.</text>
</comment>
<dbReference type="Proteomes" id="UP001270362">
    <property type="component" value="Unassembled WGS sequence"/>
</dbReference>
<keyword evidence="3" id="KW-1185">Reference proteome</keyword>
<sequence length="76" mass="8333">MVHGFLHSVLNQRVCIVACFFEWLFALLVYVGSDILGLRATQLISAMSMLSLETWASSFDGATDHGYGTSGYIIAE</sequence>
<name>A0AAE1CI92_9PEZI</name>
<accession>A0AAE1CI92</accession>
<reference evidence="2" key="2">
    <citation type="submission" date="2023-06" db="EMBL/GenBank/DDBJ databases">
        <authorList>
            <consortium name="Lawrence Berkeley National Laboratory"/>
            <person name="Haridas S."/>
            <person name="Hensen N."/>
            <person name="Bonometti L."/>
            <person name="Westerberg I."/>
            <person name="Brannstrom I.O."/>
            <person name="Guillou S."/>
            <person name="Cros-Aarteil S."/>
            <person name="Calhoun S."/>
            <person name="Kuo A."/>
            <person name="Mondo S."/>
            <person name="Pangilinan J."/>
            <person name="Riley R."/>
            <person name="Labutti K."/>
            <person name="Andreopoulos B."/>
            <person name="Lipzen A."/>
            <person name="Chen C."/>
            <person name="Yanf M."/>
            <person name="Daum C."/>
            <person name="Ng V."/>
            <person name="Clum A."/>
            <person name="Steindorff A."/>
            <person name="Ohm R."/>
            <person name="Martin F."/>
            <person name="Silar P."/>
            <person name="Natvig D."/>
            <person name="Lalanne C."/>
            <person name="Gautier V."/>
            <person name="Ament-Velasquez S.L."/>
            <person name="Kruys A."/>
            <person name="Hutchinson M.I."/>
            <person name="Powell A.J."/>
            <person name="Barry K."/>
            <person name="Miller A.N."/>
            <person name="Grigoriev I.V."/>
            <person name="Debuchy R."/>
            <person name="Gladieux P."/>
            <person name="Thoren M.H."/>
            <person name="Johannesson H."/>
        </authorList>
    </citation>
    <scope>NUCLEOTIDE SEQUENCE</scope>
    <source>
        <strain evidence="2">CBS 314.62</strain>
    </source>
</reference>
<dbReference type="EMBL" id="JAULSO010000001">
    <property type="protein sequence ID" value="KAK3695666.1"/>
    <property type="molecule type" value="Genomic_DNA"/>
</dbReference>
<proteinExistence type="predicted"/>
<gene>
    <name evidence="2" type="ORF">B0T22DRAFT_478295</name>
</gene>